<organism evidence="3 4">
    <name type="scientific">Hespellia stercorisuis DSM 15480</name>
    <dbReference type="NCBI Taxonomy" id="1121950"/>
    <lineage>
        <taxon>Bacteria</taxon>
        <taxon>Bacillati</taxon>
        <taxon>Bacillota</taxon>
        <taxon>Clostridia</taxon>
        <taxon>Lachnospirales</taxon>
        <taxon>Lachnospiraceae</taxon>
        <taxon>Hespellia</taxon>
    </lineage>
</organism>
<dbReference type="PANTHER" id="PTHR30006">
    <property type="entry name" value="THIAMINE-BINDING PERIPLASMIC PROTEIN-RELATED"/>
    <property type="match status" value="1"/>
</dbReference>
<evidence type="ECO:0000256" key="1">
    <source>
        <dbReference type="ARBA" id="ARBA00022729"/>
    </source>
</evidence>
<dbReference type="GO" id="GO:0015888">
    <property type="term" value="P:thiamine transport"/>
    <property type="evidence" value="ECO:0007669"/>
    <property type="project" value="TreeGrafter"/>
</dbReference>
<gene>
    <name evidence="3" type="ORF">SAMN02745243_01654</name>
</gene>
<dbReference type="AlphaFoldDB" id="A0A1M6N0P1"/>
<dbReference type="GO" id="GO:0030975">
    <property type="term" value="F:thiamine binding"/>
    <property type="evidence" value="ECO:0007669"/>
    <property type="project" value="TreeGrafter"/>
</dbReference>
<dbReference type="GO" id="GO:0030288">
    <property type="term" value="C:outer membrane-bounded periplasmic space"/>
    <property type="evidence" value="ECO:0007669"/>
    <property type="project" value="TreeGrafter"/>
</dbReference>
<dbReference type="PROSITE" id="PS51257">
    <property type="entry name" value="PROKAR_LIPOPROTEIN"/>
    <property type="match status" value="1"/>
</dbReference>
<dbReference type="EMBL" id="FQZY01000021">
    <property type="protein sequence ID" value="SHJ89193.1"/>
    <property type="molecule type" value="Genomic_DNA"/>
</dbReference>
<feature type="signal peptide" evidence="2">
    <location>
        <begin position="1"/>
        <end position="19"/>
    </location>
</feature>
<dbReference type="Gene3D" id="3.40.190.10">
    <property type="entry name" value="Periplasmic binding protein-like II"/>
    <property type="match status" value="2"/>
</dbReference>
<dbReference type="Pfam" id="PF13343">
    <property type="entry name" value="SBP_bac_6"/>
    <property type="match status" value="1"/>
</dbReference>
<dbReference type="STRING" id="1121950.SAMN02745243_01654"/>
<protein>
    <submittedName>
        <fullName evidence="3">Putative spermidine/putrescine transport system substrate-binding protein</fullName>
    </submittedName>
</protein>
<keyword evidence="1 2" id="KW-0732">Signal</keyword>
<feature type="chain" id="PRO_5038939083" evidence="2">
    <location>
        <begin position="20"/>
        <end position="367"/>
    </location>
</feature>
<dbReference type="OrthoDB" id="366726at2"/>
<proteinExistence type="predicted"/>
<accession>A0A1M6N0P1</accession>
<reference evidence="3 4" key="1">
    <citation type="submission" date="2016-11" db="EMBL/GenBank/DDBJ databases">
        <authorList>
            <person name="Jaros S."/>
            <person name="Januszkiewicz K."/>
            <person name="Wedrychowicz H."/>
        </authorList>
    </citation>
    <scope>NUCLEOTIDE SEQUENCE [LARGE SCALE GENOMIC DNA]</scope>
    <source>
        <strain evidence="3 4">DSM 15480</strain>
    </source>
</reference>
<evidence type="ECO:0000313" key="4">
    <source>
        <dbReference type="Proteomes" id="UP000184301"/>
    </source>
</evidence>
<name>A0A1M6N0P1_9FIRM</name>
<dbReference type="Proteomes" id="UP000184301">
    <property type="component" value="Unassembled WGS sequence"/>
</dbReference>
<dbReference type="GO" id="GO:0030976">
    <property type="term" value="F:thiamine pyrophosphate binding"/>
    <property type="evidence" value="ECO:0007669"/>
    <property type="project" value="TreeGrafter"/>
</dbReference>
<evidence type="ECO:0000256" key="2">
    <source>
        <dbReference type="SAM" id="SignalP"/>
    </source>
</evidence>
<dbReference type="RefSeq" id="WP_073108565.1">
    <property type="nucleotide sequence ID" value="NZ_FQZY01000021.1"/>
</dbReference>
<evidence type="ECO:0000313" key="3">
    <source>
        <dbReference type="EMBL" id="SHJ89193.1"/>
    </source>
</evidence>
<dbReference type="SUPFAM" id="SSF53850">
    <property type="entry name" value="Periplasmic binding protein-like II"/>
    <property type="match status" value="1"/>
</dbReference>
<sequence>MKKKIISVLLVSAMVASMAAGCGSSKASAQETVDLNSMTVDEIAAKATEDGTVESVGMPDTWANWGETWKGITDTYGISHTDTDMSSAEEISLFKTEGKDATKDIGDVGQAFGPVAEKEGVTLKYKTSNWDTIPDWAKDDDGDWIIGYYGTMSIITNNKIVDKAPTSFDDVLKGDYMVAVGDVASATQAQYAVLAAAIAYGGDESNIQPGLDYFKKLAEQGRLDLGEFTQARIEKGEVGIAFLWDYNALGYREQFVANNAAADFDVCIPSEASIQSGYCTIINAFTKRPYAAAAAREYILSDQGQINLAKGYAKPVRDVELPEDVASKLLDDSQYKNARMVEDQEAWDATAKTIGSLWQEQVVAYAK</sequence>
<dbReference type="PANTHER" id="PTHR30006:SF2">
    <property type="entry name" value="ABC TRANSPORTER SUBSTRATE-BINDING PROTEIN"/>
    <property type="match status" value="1"/>
</dbReference>
<keyword evidence="4" id="KW-1185">Reference proteome</keyword>